<dbReference type="InterPro" id="IPR036388">
    <property type="entry name" value="WH-like_DNA-bd_sf"/>
</dbReference>
<reference evidence="4" key="1">
    <citation type="submission" date="2019-05" db="EMBL/GenBank/DDBJ databases">
        <title>Genome sequence and methylation pattern of the halophilic Archaeon Natrinema versiforme BOL5-4.</title>
        <authorList>
            <person name="DasSarma P."/>
            <person name="Anton B.P."/>
            <person name="DasSarma S.L."/>
            <person name="Martinez F.L."/>
            <person name="Guzman D."/>
            <person name="Roberts R.J."/>
            <person name="DasSarma S."/>
        </authorList>
    </citation>
    <scope>NUCLEOTIDE SEQUENCE [LARGE SCALE GENOMIC DNA]</scope>
    <source>
        <strain evidence="4">BOL5-4</strain>
    </source>
</reference>
<dbReference type="Proteomes" id="UP000302218">
    <property type="component" value="Chromosome"/>
</dbReference>
<dbReference type="EMBL" id="CP040330">
    <property type="protein sequence ID" value="QCS42292.1"/>
    <property type="molecule type" value="Genomic_DNA"/>
</dbReference>
<dbReference type="InterPro" id="IPR057527">
    <property type="entry name" value="HVO_A0261-like_N"/>
</dbReference>
<name>A0A4P8WH06_9EURY</name>
<evidence type="ECO:0000313" key="3">
    <source>
        <dbReference type="EMBL" id="QCS42292.1"/>
    </source>
</evidence>
<dbReference type="Pfam" id="PF08350">
    <property type="entry name" value="FilR1_middle"/>
    <property type="match status" value="1"/>
</dbReference>
<dbReference type="InterPro" id="IPR013561">
    <property type="entry name" value="FilR1_middle_dom"/>
</dbReference>
<sequence>MADRKGDAIETLEYVARSPSRVRILETLSAEGAVSRDALRTEVDVVRTTLQRTLTGLRERGLIRERDRCYELTSAGSLATSGLSTALERVDAAERLRPVLERVPATELAFDTERLVDATVVESTTANPYGPVEYHAASLADAIRARVVLPATGATPLERAREAIESGAVFELIVTESVAETLRTEPSVADPFAAIADADSVTVSVVEREISFYLGIVDDAVQIGVHDESGLPTALLESTDAGVREWAIDRFDSLAERATAIDLEA</sequence>
<dbReference type="Gene3D" id="1.10.10.10">
    <property type="entry name" value="Winged helix-like DNA-binding domain superfamily/Winged helix DNA-binding domain"/>
    <property type="match status" value="1"/>
</dbReference>
<evidence type="ECO:0000313" key="4">
    <source>
        <dbReference type="Proteomes" id="UP000302218"/>
    </source>
</evidence>
<evidence type="ECO:0000259" key="2">
    <source>
        <dbReference type="Pfam" id="PF25213"/>
    </source>
</evidence>
<feature type="domain" description="Methanogenesis regulatory protein FilR1 middle" evidence="1">
    <location>
        <begin position="128"/>
        <end position="256"/>
    </location>
</feature>
<dbReference type="RefSeq" id="WP_138244785.1">
    <property type="nucleotide sequence ID" value="NZ_CP040330.1"/>
</dbReference>
<feature type="domain" description="HVO-A0261-like N-terminal" evidence="2">
    <location>
        <begin position="10"/>
        <end position="95"/>
    </location>
</feature>
<gene>
    <name evidence="3" type="ORF">FEJ81_07940</name>
</gene>
<protein>
    <submittedName>
        <fullName evidence="3">Transcriptional regulator</fullName>
    </submittedName>
</protein>
<dbReference type="SUPFAM" id="SSF46785">
    <property type="entry name" value="Winged helix' DNA-binding domain"/>
    <property type="match status" value="1"/>
</dbReference>
<dbReference type="InterPro" id="IPR036390">
    <property type="entry name" value="WH_DNA-bd_sf"/>
</dbReference>
<dbReference type="KEGG" id="nvr:FEJ81_07940"/>
<organism evidence="3 4">
    <name type="scientific">Natrinema versiforme</name>
    <dbReference type="NCBI Taxonomy" id="88724"/>
    <lineage>
        <taxon>Archaea</taxon>
        <taxon>Methanobacteriati</taxon>
        <taxon>Methanobacteriota</taxon>
        <taxon>Stenosarchaea group</taxon>
        <taxon>Halobacteria</taxon>
        <taxon>Halobacteriales</taxon>
        <taxon>Natrialbaceae</taxon>
        <taxon>Natrinema</taxon>
    </lineage>
</organism>
<dbReference type="OrthoDB" id="330490at2157"/>
<proteinExistence type="predicted"/>
<dbReference type="AlphaFoldDB" id="A0A4P8WH06"/>
<accession>A0A4P8WH06</accession>
<evidence type="ECO:0000259" key="1">
    <source>
        <dbReference type="Pfam" id="PF08350"/>
    </source>
</evidence>
<dbReference type="GeneID" id="40265195"/>
<dbReference type="Pfam" id="PF25213">
    <property type="entry name" value="HVO_A0261_N"/>
    <property type="match status" value="1"/>
</dbReference>